<dbReference type="EMBL" id="DAKRPA010000002">
    <property type="protein sequence ID" value="DBA05204.1"/>
    <property type="molecule type" value="Genomic_DNA"/>
</dbReference>
<protein>
    <recommendedName>
        <fullName evidence="3">HECT-type E3 ubiquitin transferase</fullName>
        <ecNumber evidence="3">2.3.2.26</ecNumber>
    </recommendedName>
</protein>
<dbReference type="PROSITE" id="PS50237">
    <property type="entry name" value="HECT"/>
    <property type="match status" value="1"/>
</dbReference>
<dbReference type="GO" id="GO:0016567">
    <property type="term" value="P:protein ubiquitination"/>
    <property type="evidence" value="ECO:0007669"/>
    <property type="project" value="TreeGrafter"/>
</dbReference>
<dbReference type="Gene3D" id="3.30.2160.10">
    <property type="entry name" value="Hect, E3 ligase catalytic domain"/>
    <property type="match status" value="1"/>
</dbReference>
<dbReference type="FunFam" id="3.30.2160.10:FF:000001">
    <property type="entry name" value="E3 ubiquitin-protein ligase NEDD4-like"/>
    <property type="match status" value="1"/>
</dbReference>
<evidence type="ECO:0000256" key="2">
    <source>
        <dbReference type="ARBA" id="ARBA00004906"/>
    </source>
</evidence>
<dbReference type="GO" id="GO:0006511">
    <property type="term" value="P:ubiquitin-dependent protein catabolic process"/>
    <property type="evidence" value="ECO:0007669"/>
    <property type="project" value="TreeGrafter"/>
</dbReference>
<dbReference type="InterPro" id="IPR035983">
    <property type="entry name" value="Hect_E3_ubiquitin_ligase"/>
</dbReference>
<evidence type="ECO:0000256" key="7">
    <source>
        <dbReference type="SAM" id="MobiDB-lite"/>
    </source>
</evidence>
<dbReference type="PANTHER" id="PTHR11254">
    <property type="entry name" value="HECT DOMAIN UBIQUITIN-PROTEIN LIGASE"/>
    <property type="match status" value="1"/>
</dbReference>
<sequence>MSTQSHHQQLPQQSRHVRESWVRRQDANGELFWFRTVVPAEGIAASSSLAFSLRLEAVAKAEAIMNTEALPRKDDRPRAALAQEARSVTTELVRTAADSTAFFPLANKPMSRADKHELVRLASQDFPTKYAHFVVCTAELTGAMATEVLKLSIHRRYAVEESLEHLACVPPQHLRSTMHVRFFDEHGIDAGGIQREWLQLLNEEMVDPALALFVRTNPQTQTYYFNPHVRHFDATKNDEYLFHYYATGRLMGRCLLEGGVWGFHLAAPLLKLILGQPLQLTDIEGFDPALFRSLTWMLEHDGAESLGLTFTTCECTQDGRVVEEELIPGGANIEVNDSNKREYVERQVQYLLVERVAPQMYAFLKGVYQVLPHNLLALFHVDELDFVLCGTDELNVDDWERHTKASSCLTGSEVWEWFFRTLREMPSDYRRRLLQFATGASRVPVGGFKNLTSHDGQVCPFTLKAIPYDPDQPFIRAHACFNRIDLPMFPTEKDLKMMVYMVLNTDLYGFSID</sequence>
<dbReference type="PANTHER" id="PTHR11254:SF440">
    <property type="entry name" value="E3 UBIQUITIN-PROTEIN LIGASE NEDD-4"/>
    <property type="match status" value="1"/>
</dbReference>
<accession>A0AAV2ZLG5</accession>
<dbReference type="EC" id="2.3.2.26" evidence="3"/>
<comment type="catalytic activity">
    <reaction evidence="1">
        <text>S-ubiquitinyl-[E2 ubiquitin-conjugating enzyme]-L-cysteine + [acceptor protein]-L-lysine = [E2 ubiquitin-conjugating enzyme]-L-cysteine + N(6)-ubiquitinyl-[acceptor protein]-L-lysine.</text>
        <dbReference type="EC" id="2.3.2.26"/>
    </reaction>
</comment>
<evidence type="ECO:0000313" key="10">
    <source>
        <dbReference type="Proteomes" id="UP001146120"/>
    </source>
</evidence>
<dbReference type="AlphaFoldDB" id="A0AAV2ZLG5"/>
<dbReference type="Proteomes" id="UP001146120">
    <property type="component" value="Unassembled WGS sequence"/>
</dbReference>
<keyword evidence="10" id="KW-1185">Reference proteome</keyword>
<dbReference type="InterPro" id="IPR000569">
    <property type="entry name" value="HECT_dom"/>
</dbReference>
<reference evidence="9" key="2">
    <citation type="journal article" date="2023" name="Microbiol Resour">
        <title>Decontamination and Annotation of the Draft Genome Sequence of the Oomycete Lagenidium giganteum ARSEF 373.</title>
        <authorList>
            <person name="Morgan W.R."/>
            <person name="Tartar A."/>
        </authorList>
    </citation>
    <scope>NUCLEOTIDE SEQUENCE</scope>
    <source>
        <strain evidence="9">ARSEF 373</strain>
    </source>
</reference>
<name>A0AAV2ZLG5_9STRA</name>
<keyword evidence="5 6" id="KW-0833">Ubl conjugation pathway</keyword>
<evidence type="ECO:0000256" key="6">
    <source>
        <dbReference type="PROSITE-ProRule" id="PRU00104"/>
    </source>
</evidence>
<dbReference type="Gene3D" id="3.90.1750.10">
    <property type="entry name" value="Hect, E3 ligase catalytic domains"/>
    <property type="match status" value="1"/>
</dbReference>
<comment type="caution">
    <text evidence="9">The sequence shown here is derived from an EMBL/GenBank/DDBJ whole genome shotgun (WGS) entry which is preliminary data.</text>
</comment>
<organism evidence="9 10">
    <name type="scientific">Lagenidium giganteum</name>
    <dbReference type="NCBI Taxonomy" id="4803"/>
    <lineage>
        <taxon>Eukaryota</taxon>
        <taxon>Sar</taxon>
        <taxon>Stramenopiles</taxon>
        <taxon>Oomycota</taxon>
        <taxon>Peronosporomycetes</taxon>
        <taxon>Pythiales</taxon>
        <taxon>Pythiaceae</taxon>
    </lineage>
</organism>
<dbReference type="GO" id="GO:0061630">
    <property type="term" value="F:ubiquitin protein ligase activity"/>
    <property type="evidence" value="ECO:0007669"/>
    <property type="project" value="UniProtKB-EC"/>
</dbReference>
<feature type="domain" description="HECT" evidence="8">
    <location>
        <begin position="170"/>
        <end position="513"/>
    </location>
</feature>
<dbReference type="SUPFAM" id="SSF56204">
    <property type="entry name" value="Hect, E3 ligase catalytic domain"/>
    <property type="match status" value="1"/>
</dbReference>
<dbReference type="FunFam" id="3.30.2410.10:FF:000009">
    <property type="entry name" value="Probable E3 ubiquitin-protein ligase HECTD2"/>
    <property type="match status" value="1"/>
</dbReference>
<dbReference type="GO" id="GO:0005737">
    <property type="term" value="C:cytoplasm"/>
    <property type="evidence" value="ECO:0007669"/>
    <property type="project" value="TreeGrafter"/>
</dbReference>
<evidence type="ECO:0000256" key="1">
    <source>
        <dbReference type="ARBA" id="ARBA00000885"/>
    </source>
</evidence>
<dbReference type="Pfam" id="PF00632">
    <property type="entry name" value="HECT"/>
    <property type="match status" value="1"/>
</dbReference>
<dbReference type="InterPro" id="IPR050409">
    <property type="entry name" value="E3_ubiq-protein_ligase"/>
</dbReference>
<dbReference type="Gene3D" id="3.30.2410.10">
    <property type="entry name" value="Hect, E3 ligase catalytic domain"/>
    <property type="match status" value="1"/>
</dbReference>
<gene>
    <name evidence="9" type="ORF">N0F65_005054</name>
</gene>
<comment type="pathway">
    <text evidence="2">Protein modification; protein ubiquitination.</text>
</comment>
<evidence type="ECO:0000256" key="3">
    <source>
        <dbReference type="ARBA" id="ARBA00012485"/>
    </source>
</evidence>
<evidence type="ECO:0000259" key="8">
    <source>
        <dbReference type="PROSITE" id="PS50237"/>
    </source>
</evidence>
<keyword evidence="4" id="KW-0808">Transferase</keyword>
<reference evidence="9" key="1">
    <citation type="submission" date="2022-11" db="EMBL/GenBank/DDBJ databases">
        <authorList>
            <person name="Morgan W.R."/>
            <person name="Tartar A."/>
        </authorList>
    </citation>
    <scope>NUCLEOTIDE SEQUENCE</scope>
    <source>
        <strain evidence="9">ARSEF 373</strain>
    </source>
</reference>
<proteinExistence type="predicted"/>
<dbReference type="CDD" id="cd00078">
    <property type="entry name" value="HECTc"/>
    <property type="match status" value="1"/>
</dbReference>
<feature type="active site" description="Glycyl thioester intermediate" evidence="6">
    <location>
        <position position="480"/>
    </location>
</feature>
<evidence type="ECO:0000256" key="4">
    <source>
        <dbReference type="ARBA" id="ARBA00022679"/>
    </source>
</evidence>
<dbReference type="SMART" id="SM00119">
    <property type="entry name" value="HECTc"/>
    <property type="match status" value="1"/>
</dbReference>
<evidence type="ECO:0000256" key="5">
    <source>
        <dbReference type="ARBA" id="ARBA00022786"/>
    </source>
</evidence>
<feature type="compositionally biased region" description="Polar residues" evidence="7">
    <location>
        <begin position="1"/>
        <end position="14"/>
    </location>
</feature>
<feature type="region of interest" description="Disordered" evidence="7">
    <location>
        <begin position="1"/>
        <end position="21"/>
    </location>
</feature>
<evidence type="ECO:0000313" key="9">
    <source>
        <dbReference type="EMBL" id="DBA05204.1"/>
    </source>
</evidence>